<evidence type="ECO:0000256" key="9">
    <source>
        <dbReference type="ARBA" id="ARBA00023180"/>
    </source>
</evidence>
<dbReference type="EMBL" id="CAACVG010006822">
    <property type="protein sequence ID" value="VEN41987.1"/>
    <property type="molecule type" value="Genomic_DNA"/>
</dbReference>
<sequence length="372" mass="42954">RSRQSELLLNLLDYSGTGDAGSCRAGTINGTLTTEAVNPALKFHQLVNGMRYRKCVVQYYGIAAVLAIVVYCVFACFSGVVDTGLMIYRTPTVGQRQVTESSFWISYPSVSIRHTTKSLVELGKMDEVNKYFLFLNHVPKCGAEILILLLQRLQGLNNFRHVRLKNGNKRFLTRLQQENLVYEVYDRMKKEAVPLSLDRHVYFINFTSFGKQLPVYINLIRNPVDKVISRTFYKSKSRSNFYENCLTSNKSTNCNFKNGKPYDLSIPYFCGHHKQCMELNNDWALQTAKSNVEKYYTVVGVLEKLDDTIDVMERKIPYFFKGAKKIYGQEFFGISKNRYVPKVSDVIRQRLSESLAKELEFYDWIKARLLQP</sequence>
<dbReference type="GO" id="GO:0008146">
    <property type="term" value="F:sulfotransferase activity"/>
    <property type="evidence" value="ECO:0007669"/>
    <property type="project" value="InterPro"/>
</dbReference>
<dbReference type="PANTHER" id="PTHR12129">
    <property type="entry name" value="HEPARAN SULFATE 2-O-SULFOTRANSFERASE"/>
    <property type="match status" value="1"/>
</dbReference>
<dbReference type="InterPro" id="IPR005331">
    <property type="entry name" value="Sulfotransferase"/>
</dbReference>
<dbReference type="Gene3D" id="3.40.50.300">
    <property type="entry name" value="P-loop containing nucleotide triphosphate hydrolases"/>
    <property type="match status" value="1"/>
</dbReference>
<evidence type="ECO:0000256" key="4">
    <source>
        <dbReference type="ARBA" id="ARBA00022692"/>
    </source>
</evidence>
<evidence type="ECO:0000256" key="7">
    <source>
        <dbReference type="ARBA" id="ARBA00023034"/>
    </source>
</evidence>
<evidence type="ECO:0000256" key="6">
    <source>
        <dbReference type="ARBA" id="ARBA00022989"/>
    </source>
</evidence>
<dbReference type="InterPro" id="IPR027417">
    <property type="entry name" value="P-loop_NTPase"/>
</dbReference>
<organism evidence="11 12">
    <name type="scientific">Callosobruchus maculatus</name>
    <name type="common">Southern cowpea weevil</name>
    <name type="synonym">Pulse bruchid</name>
    <dbReference type="NCBI Taxonomy" id="64391"/>
    <lineage>
        <taxon>Eukaryota</taxon>
        <taxon>Metazoa</taxon>
        <taxon>Ecdysozoa</taxon>
        <taxon>Arthropoda</taxon>
        <taxon>Hexapoda</taxon>
        <taxon>Insecta</taxon>
        <taxon>Pterygota</taxon>
        <taxon>Neoptera</taxon>
        <taxon>Endopterygota</taxon>
        <taxon>Coleoptera</taxon>
        <taxon>Polyphaga</taxon>
        <taxon>Cucujiformia</taxon>
        <taxon>Chrysomeloidea</taxon>
        <taxon>Chrysomelidae</taxon>
        <taxon>Bruchinae</taxon>
        <taxon>Bruchini</taxon>
        <taxon>Callosobruchus</taxon>
    </lineage>
</organism>
<comment type="similarity">
    <text evidence="2">Belongs to the sulfotransferase 3 family.</text>
</comment>
<evidence type="ECO:0000256" key="1">
    <source>
        <dbReference type="ARBA" id="ARBA00004323"/>
    </source>
</evidence>
<keyword evidence="4 10" id="KW-0812">Transmembrane</keyword>
<feature type="transmembrane region" description="Helical" evidence="10">
    <location>
        <begin position="59"/>
        <end position="81"/>
    </location>
</feature>
<keyword evidence="9" id="KW-0325">Glycoprotein</keyword>
<feature type="non-terminal residue" evidence="11">
    <location>
        <position position="1"/>
    </location>
</feature>
<evidence type="ECO:0008006" key="13">
    <source>
        <dbReference type="Google" id="ProtNLM"/>
    </source>
</evidence>
<proteinExistence type="inferred from homology"/>
<keyword evidence="12" id="KW-1185">Reference proteome</keyword>
<dbReference type="SUPFAM" id="SSF52540">
    <property type="entry name" value="P-loop containing nucleoside triphosphate hydrolases"/>
    <property type="match status" value="1"/>
</dbReference>
<evidence type="ECO:0000256" key="5">
    <source>
        <dbReference type="ARBA" id="ARBA00022968"/>
    </source>
</evidence>
<dbReference type="Pfam" id="PF03567">
    <property type="entry name" value="Sulfotransfer_2"/>
    <property type="match status" value="1"/>
</dbReference>
<keyword evidence="8 10" id="KW-0472">Membrane</keyword>
<evidence type="ECO:0000256" key="10">
    <source>
        <dbReference type="SAM" id="Phobius"/>
    </source>
</evidence>
<dbReference type="GO" id="GO:0000139">
    <property type="term" value="C:Golgi membrane"/>
    <property type="evidence" value="ECO:0007669"/>
    <property type="project" value="UniProtKB-SubCell"/>
</dbReference>
<evidence type="ECO:0000313" key="11">
    <source>
        <dbReference type="EMBL" id="VEN41987.1"/>
    </source>
</evidence>
<evidence type="ECO:0000313" key="12">
    <source>
        <dbReference type="Proteomes" id="UP000410492"/>
    </source>
</evidence>
<reference evidence="11 12" key="1">
    <citation type="submission" date="2019-01" db="EMBL/GenBank/DDBJ databases">
        <authorList>
            <person name="Sayadi A."/>
        </authorList>
    </citation>
    <scope>NUCLEOTIDE SEQUENCE [LARGE SCALE GENOMIC DNA]</scope>
</reference>
<dbReference type="PANTHER" id="PTHR12129:SF15">
    <property type="entry name" value="URONYL 2-SULFOTRANSFERASE"/>
    <property type="match status" value="1"/>
</dbReference>
<dbReference type="AlphaFoldDB" id="A0A653C214"/>
<keyword evidence="5" id="KW-0735">Signal-anchor</keyword>
<accession>A0A653C214</accession>
<evidence type="ECO:0000256" key="3">
    <source>
        <dbReference type="ARBA" id="ARBA00022679"/>
    </source>
</evidence>
<evidence type="ECO:0000256" key="8">
    <source>
        <dbReference type="ARBA" id="ARBA00023136"/>
    </source>
</evidence>
<dbReference type="Proteomes" id="UP000410492">
    <property type="component" value="Unassembled WGS sequence"/>
</dbReference>
<dbReference type="OrthoDB" id="10019582at2759"/>
<protein>
    <recommendedName>
        <fullName evidence="13">Sulfotransferase domain-containing protein</fullName>
    </recommendedName>
</protein>
<name>A0A653C214_CALMS</name>
<comment type="subcellular location">
    <subcellularLocation>
        <location evidence="1">Golgi apparatus membrane</location>
        <topology evidence="1">Single-pass type II membrane protein</topology>
    </subcellularLocation>
</comment>
<dbReference type="InterPro" id="IPR007734">
    <property type="entry name" value="Heparan_SO4_2-O-STrfase"/>
</dbReference>
<keyword evidence="3" id="KW-0808">Transferase</keyword>
<keyword evidence="7" id="KW-0333">Golgi apparatus</keyword>
<keyword evidence="6 10" id="KW-1133">Transmembrane helix</keyword>
<gene>
    <name evidence="11" type="ORF">CALMAC_LOCUS5630</name>
</gene>
<evidence type="ECO:0000256" key="2">
    <source>
        <dbReference type="ARBA" id="ARBA00010569"/>
    </source>
</evidence>